<evidence type="ECO:0000256" key="3">
    <source>
        <dbReference type="ARBA" id="ARBA00022777"/>
    </source>
</evidence>
<dbReference type="PANTHER" id="PTHR40448">
    <property type="entry name" value="TWO-COMPONENT SENSOR HISTIDINE KINASE"/>
    <property type="match status" value="1"/>
</dbReference>
<keyword evidence="3 8" id="KW-0808">Transferase</keyword>
<dbReference type="GeneID" id="89508044"/>
<dbReference type="SUPFAM" id="SSF55874">
    <property type="entry name" value="ATPase domain of HSP90 chaperone/DNA topoisomerase II/histidine kinase"/>
    <property type="match status" value="1"/>
</dbReference>
<dbReference type="InterPro" id="IPR005467">
    <property type="entry name" value="His_kinase_dom"/>
</dbReference>
<evidence type="ECO:0000313" key="9">
    <source>
        <dbReference type="Proteomes" id="UP000184278"/>
    </source>
</evidence>
<dbReference type="InterPro" id="IPR036890">
    <property type="entry name" value="HATPase_C_sf"/>
</dbReference>
<sequence length="245" mass="27922">MEDRSLYLIFCVALVVILTGCIIILIRNYLKLLNRNDALIETIDNLSRLNDKLRMDRHDYLNQLQVVYGLMELEEYEEMNSYLRKVYKELLKTGKAVKTSKPAINALLAAKSAEAETGGIEFLIEVKSDLKELHIEDWELCKVLSNLMDNAIKVLEDSDVQEKKIRVNITESPQQYIFSVENNGPEIPLEIRDSIFKKGFTTKKEDGHGMGLAIVSEIVSKAKGKIELKSDKEETSFTVSFGKEE</sequence>
<dbReference type="Pfam" id="PF14689">
    <property type="entry name" value="SPOB_a"/>
    <property type="match status" value="1"/>
</dbReference>
<gene>
    <name evidence="8" type="ORF">SAMN02745229_02862</name>
</gene>
<dbReference type="RefSeq" id="WP_139263790.1">
    <property type="nucleotide sequence ID" value="NZ_FQXK01000025.1"/>
</dbReference>
<feature type="domain" description="Histidine kinase" evidence="7">
    <location>
        <begin position="119"/>
        <end position="245"/>
    </location>
</feature>
<feature type="coiled-coil region" evidence="5">
    <location>
        <begin position="36"/>
        <end position="63"/>
    </location>
</feature>
<dbReference type="PROSITE" id="PS51257">
    <property type="entry name" value="PROKAR_LIPOPROTEIN"/>
    <property type="match status" value="1"/>
</dbReference>
<evidence type="ECO:0000259" key="7">
    <source>
        <dbReference type="PROSITE" id="PS50109"/>
    </source>
</evidence>
<dbReference type="InterPro" id="IPR039506">
    <property type="entry name" value="SPOB_a"/>
</dbReference>
<dbReference type="PANTHER" id="PTHR40448:SF1">
    <property type="entry name" value="TWO-COMPONENT SENSOR HISTIDINE KINASE"/>
    <property type="match status" value="1"/>
</dbReference>
<dbReference type="GO" id="GO:0004673">
    <property type="term" value="F:protein histidine kinase activity"/>
    <property type="evidence" value="ECO:0007669"/>
    <property type="project" value="UniProtKB-EC"/>
</dbReference>
<dbReference type="SMART" id="SM00387">
    <property type="entry name" value="HATPase_c"/>
    <property type="match status" value="1"/>
</dbReference>
<keyword evidence="3 8" id="KW-0418">Kinase</keyword>
<dbReference type="InterPro" id="IPR003594">
    <property type="entry name" value="HATPase_dom"/>
</dbReference>
<dbReference type="GO" id="GO:0000160">
    <property type="term" value="P:phosphorelay signal transduction system"/>
    <property type="evidence" value="ECO:0007669"/>
    <property type="project" value="UniProtKB-KW"/>
</dbReference>
<keyword evidence="5" id="KW-0175">Coiled coil</keyword>
<keyword evidence="6" id="KW-0472">Membrane</keyword>
<keyword evidence="6" id="KW-0812">Transmembrane</keyword>
<dbReference type="PRINTS" id="PR00344">
    <property type="entry name" value="BCTRLSENSOR"/>
</dbReference>
<accession>A0A1M6A0H4</accession>
<dbReference type="Gene3D" id="3.30.565.10">
    <property type="entry name" value="Histidine kinase-like ATPase, C-terminal domain"/>
    <property type="match status" value="1"/>
</dbReference>
<feature type="transmembrane region" description="Helical" evidence="6">
    <location>
        <begin position="6"/>
        <end position="26"/>
    </location>
</feature>
<evidence type="ECO:0000256" key="1">
    <source>
        <dbReference type="ARBA" id="ARBA00000085"/>
    </source>
</evidence>
<evidence type="ECO:0000256" key="4">
    <source>
        <dbReference type="ARBA" id="ARBA00023012"/>
    </source>
</evidence>
<keyword evidence="6" id="KW-1133">Transmembrane helix</keyword>
<dbReference type="InterPro" id="IPR004358">
    <property type="entry name" value="Sig_transdc_His_kin-like_C"/>
</dbReference>
<name>A0A1M6A0H4_BUTFI</name>
<proteinExistence type="predicted"/>
<dbReference type="EMBL" id="FQXK01000025">
    <property type="protein sequence ID" value="SHI30024.1"/>
    <property type="molecule type" value="Genomic_DNA"/>
</dbReference>
<dbReference type="STRING" id="1121131.SAMN02745229_02862"/>
<dbReference type="Pfam" id="PF02518">
    <property type="entry name" value="HATPase_c"/>
    <property type="match status" value="1"/>
</dbReference>
<dbReference type="EC" id="2.7.13.3" evidence="2"/>
<protein>
    <recommendedName>
        <fullName evidence="2">histidine kinase</fullName>
        <ecNumber evidence="2">2.7.13.3</ecNumber>
    </recommendedName>
</protein>
<dbReference type="OrthoDB" id="9813149at2"/>
<reference evidence="9" key="1">
    <citation type="submission" date="2016-11" db="EMBL/GenBank/DDBJ databases">
        <authorList>
            <person name="Varghese N."/>
            <person name="Submissions S."/>
        </authorList>
    </citation>
    <scope>NUCLEOTIDE SEQUENCE [LARGE SCALE GENOMIC DNA]</scope>
    <source>
        <strain evidence="9">DSM 3071</strain>
    </source>
</reference>
<dbReference type="AlphaFoldDB" id="A0A1M6A0H4"/>
<evidence type="ECO:0000256" key="2">
    <source>
        <dbReference type="ARBA" id="ARBA00012438"/>
    </source>
</evidence>
<comment type="catalytic activity">
    <reaction evidence="1">
        <text>ATP + protein L-histidine = ADP + protein N-phospho-L-histidine.</text>
        <dbReference type="EC" id="2.7.13.3"/>
    </reaction>
</comment>
<dbReference type="PROSITE" id="PS50109">
    <property type="entry name" value="HIS_KIN"/>
    <property type="match status" value="1"/>
</dbReference>
<keyword evidence="4" id="KW-0902">Two-component regulatory system</keyword>
<dbReference type="GO" id="GO:0042802">
    <property type="term" value="F:identical protein binding"/>
    <property type="evidence" value="ECO:0007669"/>
    <property type="project" value="TreeGrafter"/>
</dbReference>
<dbReference type="Gene3D" id="1.10.287.130">
    <property type="match status" value="1"/>
</dbReference>
<evidence type="ECO:0000313" key="8">
    <source>
        <dbReference type="EMBL" id="SHI30024.1"/>
    </source>
</evidence>
<organism evidence="8 9">
    <name type="scientific">Butyrivibrio fibrisolvens DSM 3071</name>
    <dbReference type="NCBI Taxonomy" id="1121131"/>
    <lineage>
        <taxon>Bacteria</taxon>
        <taxon>Bacillati</taxon>
        <taxon>Bacillota</taxon>
        <taxon>Clostridia</taxon>
        <taxon>Lachnospirales</taxon>
        <taxon>Lachnospiraceae</taxon>
        <taxon>Butyrivibrio</taxon>
    </lineage>
</organism>
<dbReference type="Proteomes" id="UP000184278">
    <property type="component" value="Unassembled WGS sequence"/>
</dbReference>
<evidence type="ECO:0000256" key="6">
    <source>
        <dbReference type="SAM" id="Phobius"/>
    </source>
</evidence>
<keyword evidence="9" id="KW-1185">Reference proteome</keyword>
<evidence type="ECO:0000256" key="5">
    <source>
        <dbReference type="SAM" id="Coils"/>
    </source>
</evidence>